<feature type="compositionally biased region" description="Basic residues" evidence="1">
    <location>
        <begin position="1186"/>
        <end position="1198"/>
    </location>
</feature>
<dbReference type="InterPro" id="IPR032715">
    <property type="entry name" value="NCOA6_TRADD-N"/>
</dbReference>
<feature type="compositionally biased region" description="Polar residues" evidence="1">
    <location>
        <begin position="464"/>
        <end position="483"/>
    </location>
</feature>
<feature type="compositionally biased region" description="Basic and acidic residues" evidence="1">
    <location>
        <begin position="1199"/>
        <end position="1208"/>
    </location>
</feature>
<feature type="compositionally biased region" description="Low complexity" evidence="1">
    <location>
        <begin position="556"/>
        <end position="568"/>
    </location>
</feature>
<feature type="compositionally biased region" description="Pro residues" evidence="1">
    <location>
        <begin position="237"/>
        <end position="247"/>
    </location>
</feature>
<proteinExistence type="predicted"/>
<accession>A0A2A4JBS6</accession>
<feature type="compositionally biased region" description="Basic and acidic residues" evidence="1">
    <location>
        <begin position="1134"/>
        <end position="1149"/>
    </location>
</feature>
<feature type="compositionally biased region" description="Basic and acidic residues" evidence="1">
    <location>
        <begin position="694"/>
        <end position="712"/>
    </location>
</feature>
<feature type="compositionally biased region" description="Basic residues" evidence="1">
    <location>
        <begin position="1278"/>
        <end position="1287"/>
    </location>
</feature>
<dbReference type="STRING" id="7102.A0A2A4JBS6"/>
<dbReference type="GO" id="GO:0005667">
    <property type="term" value="C:transcription regulator complex"/>
    <property type="evidence" value="ECO:0007669"/>
    <property type="project" value="TreeGrafter"/>
</dbReference>
<feature type="compositionally biased region" description="Low complexity" evidence="1">
    <location>
        <begin position="151"/>
        <end position="165"/>
    </location>
</feature>
<feature type="compositionally biased region" description="Polar residues" evidence="1">
    <location>
        <begin position="1055"/>
        <end position="1064"/>
    </location>
</feature>
<feature type="region of interest" description="Disordered" evidence="1">
    <location>
        <begin position="151"/>
        <end position="185"/>
    </location>
</feature>
<feature type="compositionally biased region" description="Basic and acidic residues" evidence="1">
    <location>
        <begin position="636"/>
        <end position="684"/>
    </location>
</feature>
<gene>
    <name evidence="3" type="ORF">B5V51_4374</name>
</gene>
<feature type="compositionally biased region" description="Pro residues" evidence="1">
    <location>
        <begin position="289"/>
        <end position="299"/>
    </location>
</feature>
<organism evidence="3">
    <name type="scientific">Heliothis virescens</name>
    <name type="common">Tobacco budworm moth</name>
    <dbReference type="NCBI Taxonomy" id="7102"/>
    <lineage>
        <taxon>Eukaryota</taxon>
        <taxon>Metazoa</taxon>
        <taxon>Ecdysozoa</taxon>
        <taxon>Arthropoda</taxon>
        <taxon>Hexapoda</taxon>
        <taxon>Insecta</taxon>
        <taxon>Pterygota</taxon>
        <taxon>Neoptera</taxon>
        <taxon>Endopterygota</taxon>
        <taxon>Lepidoptera</taxon>
        <taxon>Glossata</taxon>
        <taxon>Ditrysia</taxon>
        <taxon>Noctuoidea</taxon>
        <taxon>Noctuidae</taxon>
        <taxon>Heliothinae</taxon>
        <taxon>Heliothis</taxon>
    </lineage>
</organism>
<feature type="compositionally biased region" description="Polar residues" evidence="1">
    <location>
        <begin position="413"/>
        <end position="422"/>
    </location>
</feature>
<dbReference type="EMBL" id="NWSH01002091">
    <property type="protein sequence ID" value="PCG69216.1"/>
    <property type="molecule type" value="Genomic_DNA"/>
</dbReference>
<feature type="compositionally biased region" description="Low complexity" evidence="1">
    <location>
        <begin position="326"/>
        <end position="337"/>
    </location>
</feature>
<reference evidence="3" key="1">
    <citation type="submission" date="2017-09" db="EMBL/GenBank/DDBJ databases">
        <title>Contemporary evolution of a Lepidopteran species, Heliothis virescens, in response to modern agricultural practices.</title>
        <authorList>
            <person name="Fritz M.L."/>
            <person name="Deyonke A.M."/>
            <person name="Papanicolaou A."/>
            <person name="Micinski S."/>
            <person name="Westbrook J."/>
            <person name="Gould F."/>
        </authorList>
    </citation>
    <scope>NUCLEOTIDE SEQUENCE [LARGE SCALE GENOMIC DNA]</scope>
    <source>
        <strain evidence="3">HvINT-</strain>
        <tissue evidence="3">Whole body</tissue>
    </source>
</reference>
<evidence type="ECO:0000259" key="2">
    <source>
        <dbReference type="Pfam" id="PF13820"/>
    </source>
</evidence>
<sequence>MAADSDGLGSAGGGSCGVVVTCEGDLRDPRFPARLRRLLRELRALLAEPHPHTLKVNKVEPWNSVRVTLSVPRAAAARLRALAAAGAPQLRALGILSVQLDGDAAVSLRLQHGAELRINTDPDDASTSRSQPSAELLAGLGGLGRMLGEAEAGASADTPAPAPDSFKSPNTVCPMDGKIPHNIPTHSADRCEFPFGSMTQARVIHRKENTLGLSGPPASIRPQADGPFARPSTSTFPGPPPPYPAASPQPSASPANPGPPGTPGPPPTPPTVAMSSPLLVNLLQNDAPAPSPRPKPPQHPAKLDRLEDGQVELAVGRPPFAEYRTPRTPAPMAAPARSPLPAPCTPPAPPAPRPAPRVQMAGAGRPGYTATFPAPPPYRQQLARPLRPPPQVAQHSRVTSEDLQALLPPPTASMDQKTQSSFQEFQSDLEHLMPTLGDDLNLDESAFSAISELDASAKLDMLLSGNNANNNTPDSVLQTSPGTSTPPPAMSRNATTCLQSPSSRDRTPSCRRRRCRTTRTSSGGREPTRNRSSRRRRAYCTPTSPTPRIRNLTRTQHPPNAAQHPPNAVLHTQNSAQHQNASPTFKSPPSSASQAMPPPLKLPIRATTSVATATVGSQASAQEIEEQSKQYLIKTLMRDDDVPPPKEQEKKVEESSTDEDTRRADDELRMRNKLAKKERDDKLAQKGGKPRTVGAKEKPATLKDKIVRDNKSTKVALTRPPPLKLPAPNIDAPKSPQTEKESIKLRLKLDKNEPVVQTVYKADISFVNQQKGDKPTDGELRTRKGKYAQNEGYREPNNHEAKKKLPTPKADLKCDSVKSEGKTVQSDVDSECKTGASELDSRLVKCQKDLEWTLSGDVPRPPHFADSRHVAEDDNKLETDSRRKCYLPQPTACSLRQEEEAQPQFLYRLSASGAVTAGGAACMPRTVHIMHDYCATKSLLNFTESIHVVATRCIACYSPLTAPLEARFIHSRRTALSHHSSVPPGSTNVGTIPTRGAEVAARLPAPQGPAKGQILLQAGGRARPPDADKFGSRSPASQAQGEDSGIESMDALSEKSPNQASQSPARPARKERLDMPRSTSPASVQRIIGPYPAAAPPLSATWATSRPSSPRCTPTSTATCATRPRRPPPRPRLCRADTRPDAPPDKLGDFDPPPSRVSPPLYTTPTRRSLAPPDDVKEERPDRPRERRRLPGPRRARRHAESQAREATAEGGLPDKSLLEQLLIEIPTPDYTGKRPESPSPSALERVARSSVRTRSSSKLSSPAEPPRLSPPPTPRRPPARARRRRPSAGAASRSPPAPPRSAPTTTAQEEAAPRRARARARPPARPAARRKDSDSDSDEPAHLQGARQGRQARPRPAARPRGHAPLRAPRAARPRAPRAARARAPGAARPRAAAAAAPPQPAPVRRKTAAPVSLAPYPTDSLACLDK</sequence>
<dbReference type="GO" id="GO:0003713">
    <property type="term" value="F:transcription coactivator activity"/>
    <property type="evidence" value="ECO:0007669"/>
    <property type="project" value="InterPro"/>
</dbReference>
<feature type="region of interest" description="Disordered" evidence="1">
    <location>
        <begin position="1020"/>
        <end position="1428"/>
    </location>
</feature>
<feature type="compositionally biased region" description="Pro residues" evidence="1">
    <location>
        <begin position="256"/>
        <end position="270"/>
    </location>
</feature>
<dbReference type="GO" id="GO:0035097">
    <property type="term" value="C:histone methyltransferase complex"/>
    <property type="evidence" value="ECO:0007669"/>
    <property type="project" value="TreeGrafter"/>
</dbReference>
<feature type="compositionally biased region" description="Low complexity" evidence="1">
    <location>
        <begin position="1383"/>
        <end position="1398"/>
    </location>
</feature>
<evidence type="ECO:0000256" key="1">
    <source>
        <dbReference type="SAM" id="MobiDB-lite"/>
    </source>
</evidence>
<feature type="region of interest" description="Disordered" evidence="1">
    <location>
        <begin position="463"/>
        <end position="600"/>
    </location>
</feature>
<protein>
    <recommendedName>
        <fullName evidence="2">Nuclear receptor coactivator 6 TRADD-N domain-containing protein</fullName>
    </recommendedName>
</protein>
<feature type="compositionally biased region" description="Low complexity" evidence="1">
    <location>
        <begin position="1249"/>
        <end position="1263"/>
    </location>
</feature>
<dbReference type="InterPro" id="IPR026638">
    <property type="entry name" value="NCOA6"/>
</dbReference>
<feature type="compositionally biased region" description="Basic and acidic residues" evidence="1">
    <location>
        <begin position="771"/>
        <end position="782"/>
    </location>
</feature>
<name>A0A2A4JBS6_HELVI</name>
<feature type="domain" description="Nuclear receptor coactivator 6 TRADD-N" evidence="2">
    <location>
        <begin position="18"/>
        <end position="132"/>
    </location>
</feature>
<dbReference type="PANTHER" id="PTHR15690:SF0">
    <property type="entry name" value="NUCLEAR RECEPTOR COACTIVATOR 6"/>
    <property type="match status" value="1"/>
</dbReference>
<dbReference type="Pfam" id="PF13820">
    <property type="entry name" value="NCOA6_TRADD-N"/>
    <property type="match status" value="1"/>
</dbReference>
<feature type="region of interest" description="Disordered" evidence="1">
    <location>
        <begin position="636"/>
        <end position="739"/>
    </location>
</feature>
<feature type="region of interest" description="Disordered" evidence="1">
    <location>
        <begin position="769"/>
        <end position="805"/>
    </location>
</feature>
<feature type="compositionally biased region" description="Pro residues" evidence="1">
    <location>
        <begin position="338"/>
        <end position="355"/>
    </location>
</feature>
<feature type="compositionally biased region" description="Pro residues" evidence="1">
    <location>
        <begin position="1264"/>
        <end position="1277"/>
    </location>
</feature>
<dbReference type="GO" id="GO:0045944">
    <property type="term" value="P:positive regulation of transcription by RNA polymerase II"/>
    <property type="evidence" value="ECO:0007669"/>
    <property type="project" value="TreeGrafter"/>
</dbReference>
<feature type="compositionally biased region" description="Basic residues" evidence="1">
    <location>
        <begin position="1123"/>
        <end position="1133"/>
    </location>
</feature>
<feature type="region of interest" description="Disordered" evidence="1">
    <location>
        <begin position="209"/>
        <end position="422"/>
    </location>
</feature>
<dbReference type="PANTHER" id="PTHR15690">
    <property type="entry name" value="NUCLEAR RECEPTOR COACTIVATOR 6"/>
    <property type="match status" value="1"/>
</dbReference>
<evidence type="ECO:0000313" key="3">
    <source>
        <dbReference type="EMBL" id="PCG69216.1"/>
    </source>
</evidence>
<feature type="compositionally biased region" description="Low complexity" evidence="1">
    <location>
        <begin position="1103"/>
        <end position="1122"/>
    </location>
</feature>
<comment type="caution">
    <text evidence="3">The sequence shown here is derived from an EMBL/GenBank/DDBJ whole genome shotgun (WGS) entry which is preliminary data.</text>
</comment>
<feature type="compositionally biased region" description="Polar residues" evidence="1">
    <location>
        <begin position="570"/>
        <end position="585"/>
    </location>
</feature>
<feature type="compositionally biased region" description="Basic and acidic residues" evidence="1">
    <location>
        <begin position="1174"/>
        <end position="1185"/>
    </location>
</feature>
<feature type="compositionally biased region" description="Basic residues" evidence="1">
    <location>
        <begin position="1351"/>
        <end position="1382"/>
    </location>
</feature>